<dbReference type="GO" id="GO:0006412">
    <property type="term" value="P:translation"/>
    <property type="evidence" value="ECO:0007669"/>
    <property type="project" value="UniProtKB-UniRule"/>
</dbReference>
<dbReference type="Pfam" id="PF00467">
    <property type="entry name" value="KOW"/>
    <property type="match status" value="1"/>
</dbReference>
<comment type="similarity">
    <text evidence="1 5 6">Belongs to the universal ribosomal protein uL24 family.</text>
</comment>
<sequence>MKIKNSKQTQSSFPALRKNDKVKVISGKDRGKEGLILKIDRSSNRLIVENVNQITKAIKPDQNHPQGGFITKENYLRVSKVMLVCPGCHKPTRISHTILSDGKKVRVCKHCQEHIDK</sequence>
<dbReference type="InterPro" id="IPR014722">
    <property type="entry name" value="Rib_uL2_dom2"/>
</dbReference>
<dbReference type="OrthoDB" id="9807419at2"/>
<keyword evidence="5" id="KW-0694">RNA-binding</keyword>
<dbReference type="Pfam" id="PF17136">
    <property type="entry name" value="ribosomal_L24"/>
    <property type="match status" value="1"/>
</dbReference>
<accession>A0A094W7U0</accession>
<dbReference type="PROSITE" id="PS01108">
    <property type="entry name" value="RIBOSOMAL_L24"/>
    <property type="match status" value="1"/>
</dbReference>
<dbReference type="EMBL" id="JPGK01000018">
    <property type="protein sequence ID" value="KGA92515.1"/>
    <property type="molecule type" value="Genomic_DNA"/>
</dbReference>
<keyword evidence="3 5" id="KW-0687">Ribonucleoprotein</keyword>
<evidence type="ECO:0000259" key="7">
    <source>
        <dbReference type="SMART" id="SM00739"/>
    </source>
</evidence>
<comment type="caution">
    <text evidence="8">The sequence shown here is derived from an EMBL/GenBank/DDBJ whole genome shotgun (WGS) entry which is preliminary data.</text>
</comment>
<keyword evidence="5" id="KW-0699">rRNA-binding</keyword>
<dbReference type="SUPFAM" id="SSF50104">
    <property type="entry name" value="Translation proteins SH3-like domain"/>
    <property type="match status" value="1"/>
</dbReference>
<gene>
    <name evidence="5" type="primary">rplX</name>
    <name evidence="8" type="ORF">LptCag_2760</name>
</gene>
<evidence type="ECO:0000256" key="4">
    <source>
        <dbReference type="ARBA" id="ARBA00035206"/>
    </source>
</evidence>
<dbReference type="PATRIC" id="fig|178606.4.peg.2732"/>
<proteinExistence type="inferred from homology"/>
<keyword evidence="2 5" id="KW-0689">Ribosomal protein</keyword>
<comment type="function">
    <text evidence="5">One of two assembly initiator proteins, it binds directly to the 5'-end of the 23S rRNA, where it nucleates assembly of the 50S subunit.</text>
</comment>
<feature type="domain" description="KOW" evidence="7">
    <location>
        <begin position="15"/>
        <end position="42"/>
    </location>
</feature>
<dbReference type="InterPro" id="IPR008991">
    <property type="entry name" value="Translation_prot_SH3-like_sf"/>
</dbReference>
<dbReference type="InterPro" id="IPR005824">
    <property type="entry name" value="KOW"/>
</dbReference>
<comment type="function">
    <text evidence="5">One of the proteins that surrounds the polypeptide exit tunnel on the outside of the subunit.</text>
</comment>
<dbReference type="Proteomes" id="UP000029452">
    <property type="component" value="Unassembled WGS sequence"/>
</dbReference>
<reference evidence="8 9" key="1">
    <citation type="submission" date="2014-06" db="EMBL/GenBank/DDBJ databases">
        <title>Draft genome sequence of iron oxidizing acidophile Leptospirillum ferriphilum DSM14647.</title>
        <authorList>
            <person name="Cardenas J.P."/>
            <person name="Lazcano M."/>
            <person name="Ossandon F.J."/>
            <person name="Corbett M."/>
            <person name="Holmes D.S."/>
            <person name="Watkin E."/>
        </authorList>
    </citation>
    <scope>NUCLEOTIDE SEQUENCE [LARGE SCALE GENOMIC DNA]</scope>
    <source>
        <strain evidence="8 9">DSM 14647</strain>
    </source>
</reference>
<dbReference type="InterPro" id="IPR057264">
    <property type="entry name" value="Ribosomal_uL24_C"/>
</dbReference>
<evidence type="ECO:0000256" key="2">
    <source>
        <dbReference type="ARBA" id="ARBA00022980"/>
    </source>
</evidence>
<dbReference type="GO" id="GO:1990904">
    <property type="term" value="C:ribonucleoprotein complex"/>
    <property type="evidence" value="ECO:0007669"/>
    <property type="project" value="UniProtKB-KW"/>
</dbReference>
<dbReference type="PANTHER" id="PTHR12903">
    <property type="entry name" value="MITOCHONDRIAL RIBOSOMAL PROTEIN L24"/>
    <property type="match status" value="1"/>
</dbReference>
<evidence type="ECO:0000256" key="6">
    <source>
        <dbReference type="RuleBase" id="RU003477"/>
    </source>
</evidence>
<dbReference type="GO" id="GO:0003735">
    <property type="term" value="F:structural constituent of ribosome"/>
    <property type="evidence" value="ECO:0007669"/>
    <property type="project" value="InterPro"/>
</dbReference>
<dbReference type="InterPro" id="IPR003256">
    <property type="entry name" value="Ribosomal_uL24"/>
</dbReference>
<evidence type="ECO:0000313" key="9">
    <source>
        <dbReference type="Proteomes" id="UP000029452"/>
    </source>
</evidence>
<dbReference type="AlphaFoldDB" id="A0A094W7U0"/>
<evidence type="ECO:0000256" key="5">
    <source>
        <dbReference type="HAMAP-Rule" id="MF_01326"/>
    </source>
</evidence>
<dbReference type="CDD" id="cd06089">
    <property type="entry name" value="KOW_RPL26"/>
    <property type="match status" value="1"/>
</dbReference>
<dbReference type="HAMAP" id="MF_01326_B">
    <property type="entry name" value="Ribosomal_uL24_B"/>
    <property type="match status" value="1"/>
</dbReference>
<dbReference type="Gene3D" id="2.30.30.30">
    <property type="match status" value="1"/>
</dbReference>
<comment type="subunit">
    <text evidence="5">Part of the 50S ribosomal subunit.</text>
</comment>
<dbReference type="SMART" id="SM00739">
    <property type="entry name" value="KOW"/>
    <property type="match status" value="1"/>
</dbReference>
<dbReference type="RefSeq" id="WP_081938237.1">
    <property type="nucleotide sequence ID" value="NZ_JBPKCJ010000007.1"/>
</dbReference>
<dbReference type="InterPro" id="IPR041988">
    <property type="entry name" value="Ribosomal_uL24_KOW"/>
</dbReference>
<dbReference type="NCBIfam" id="TIGR01079">
    <property type="entry name" value="rplX_bact"/>
    <property type="match status" value="1"/>
</dbReference>
<evidence type="ECO:0000313" key="8">
    <source>
        <dbReference type="EMBL" id="KGA92515.1"/>
    </source>
</evidence>
<evidence type="ECO:0000256" key="1">
    <source>
        <dbReference type="ARBA" id="ARBA00010618"/>
    </source>
</evidence>
<dbReference type="GO" id="GO:0019843">
    <property type="term" value="F:rRNA binding"/>
    <property type="evidence" value="ECO:0007669"/>
    <property type="project" value="UniProtKB-UniRule"/>
</dbReference>
<organism evidence="8 9">
    <name type="scientific">Leptospirillum ferriphilum</name>
    <dbReference type="NCBI Taxonomy" id="178606"/>
    <lineage>
        <taxon>Bacteria</taxon>
        <taxon>Pseudomonadati</taxon>
        <taxon>Nitrospirota</taxon>
        <taxon>Nitrospiria</taxon>
        <taxon>Nitrospirales</taxon>
        <taxon>Nitrospiraceae</taxon>
        <taxon>Leptospirillum</taxon>
    </lineage>
</organism>
<name>A0A094W7U0_9BACT</name>
<dbReference type="InterPro" id="IPR005825">
    <property type="entry name" value="Ribosomal_uL24_CS"/>
</dbReference>
<evidence type="ECO:0000256" key="3">
    <source>
        <dbReference type="ARBA" id="ARBA00023274"/>
    </source>
</evidence>
<dbReference type="GO" id="GO:0005840">
    <property type="term" value="C:ribosome"/>
    <property type="evidence" value="ECO:0007669"/>
    <property type="project" value="UniProtKB-KW"/>
</dbReference>
<protein>
    <recommendedName>
        <fullName evidence="4 5">Large ribosomal subunit protein uL24</fullName>
    </recommendedName>
</protein>